<protein>
    <submittedName>
        <fullName evidence="1">Uncharacterized protein</fullName>
    </submittedName>
</protein>
<dbReference type="AlphaFoldDB" id="A0A0W8FBC5"/>
<accession>A0A0W8FBC5</accession>
<comment type="caution">
    <text evidence="1">The sequence shown here is derived from an EMBL/GenBank/DDBJ whole genome shotgun (WGS) entry which is preliminary data.</text>
</comment>
<dbReference type="EMBL" id="LNQE01001404">
    <property type="protein sequence ID" value="KUG18078.1"/>
    <property type="molecule type" value="Genomic_DNA"/>
</dbReference>
<gene>
    <name evidence="1" type="ORF">ASZ90_012263</name>
</gene>
<sequence length="99" mass="11468">MSNNDEDLSSFLMDFGFTEDELFAVTYELDSYRSIPGTTVKRYLNRILQNIKEGDREAFLKGIMVGVVIRKAADSMVEPELTEEEIRVAKEIERHRFSD</sequence>
<proteinExistence type="predicted"/>
<organism evidence="1">
    <name type="scientific">hydrocarbon metagenome</name>
    <dbReference type="NCBI Taxonomy" id="938273"/>
    <lineage>
        <taxon>unclassified sequences</taxon>
        <taxon>metagenomes</taxon>
        <taxon>ecological metagenomes</taxon>
    </lineage>
</organism>
<name>A0A0W8FBC5_9ZZZZ</name>
<reference evidence="1" key="1">
    <citation type="journal article" date="2015" name="Proc. Natl. Acad. Sci. U.S.A.">
        <title>Networks of energetic and metabolic interactions define dynamics in microbial communities.</title>
        <authorList>
            <person name="Embree M."/>
            <person name="Liu J.K."/>
            <person name="Al-Bassam M.M."/>
            <person name="Zengler K."/>
        </authorList>
    </citation>
    <scope>NUCLEOTIDE SEQUENCE</scope>
</reference>
<evidence type="ECO:0000313" key="1">
    <source>
        <dbReference type="EMBL" id="KUG18078.1"/>
    </source>
</evidence>